<dbReference type="AlphaFoldDB" id="T0RFV5"/>
<keyword evidence="2" id="KW-1185">Reference proteome</keyword>
<organism evidence="1 2">
    <name type="scientific">Saprolegnia diclina (strain VS20)</name>
    <dbReference type="NCBI Taxonomy" id="1156394"/>
    <lineage>
        <taxon>Eukaryota</taxon>
        <taxon>Sar</taxon>
        <taxon>Stramenopiles</taxon>
        <taxon>Oomycota</taxon>
        <taxon>Saprolegniomycetes</taxon>
        <taxon>Saprolegniales</taxon>
        <taxon>Saprolegniaceae</taxon>
        <taxon>Saprolegnia</taxon>
    </lineage>
</organism>
<dbReference type="InParanoid" id="T0RFV5"/>
<gene>
    <name evidence="1" type="ORF">SDRG_11095</name>
</gene>
<protein>
    <submittedName>
        <fullName evidence="1">Uncharacterized protein</fullName>
    </submittedName>
</protein>
<dbReference type="Proteomes" id="UP000030762">
    <property type="component" value="Unassembled WGS sequence"/>
</dbReference>
<sequence length="340" mass="36663">MNFNNDADEPVRAAWTYLSDLAQHDPPLLKTNFYYTNRVPKLGLDDDTESALPPSHAAAWNVVVNLAALAAMRGPPAIAELADGTGDERQTTIVPGDSLVFLDNWAPALCFELSTDLKCIDPNDGIELSHLSIDSLYDASSLVPSTSTLRKDVIATLVVLLAPMDAREINLKLVQAGVAVPWREANTNAVHYALVPTEASLVASAVPAQGAPPRVALIFRVVRSSAHTARGLAMIDRGALYLEKLAPISALGNRSGIQVGRRDQLPDLEALPVLLRAFLDALLGSNCYDIGLAEYSQETGIQLLGMHEQSSPVKQRDFLNVVLDEYVLTDDNEQPTSSTS</sequence>
<dbReference type="VEuPathDB" id="FungiDB:SDRG_11095"/>
<evidence type="ECO:0000313" key="2">
    <source>
        <dbReference type="Proteomes" id="UP000030762"/>
    </source>
</evidence>
<accession>T0RFV5</accession>
<reference evidence="1 2" key="1">
    <citation type="submission" date="2012-04" db="EMBL/GenBank/DDBJ databases">
        <title>The Genome Sequence of Saprolegnia declina VS20.</title>
        <authorList>
            <consortium name="The Broad Institute Genome Sequencing Platform"/>
            <person name="Russ C."/>
            <person name="Nusbaum C."/>
            <person name="Tyler B."/>
            <person name="van West P."/>
            <person name="Dieguez-Uribeondo J."/>
            <person name="de Bruijn I."/>
            <person name="Tripathy S."/>
            <person name="Jiang R."/>
            <person name="Young S.K."/>
            <person name="Zeng Q."/>
            <person name="Gargeya S."/>
            <person name="Fitzgerald M."/>
            <person name="Haas B."/>
            <person name="Abouelleil A."/>
            <person name="Alvarado L."/>
            <person name="Arachchi H.M."/>
            <person name="Berlin A."/>
            <person name="Chapman S.B."/>
            <person name="Goldberg J."/>
            <person name="Griggs A."/>
            <person name="Gujja S."/>
            <person name="Hansen M."/>
            <person name="Howarth C."/>
            <person name="Imamovic A."/>
            <person name="Larimer J."/>
            <person name="McCowen C."/>
            <person name="Montmayeur A."/>
            <person name="Murphy C."/>
            <person name="Neiman D."/>
            <person name="Pearson M."/>
            <person name="Priest M."/>
            <person name="Roberts A."/>
            <person name="Saif S."/>
            <person name="Shea T."/>
            <person name="Sisk P."/>
            <person name="Sykes S."/>
            <person name="Wortman J."/>
            <person name="Nusbaum C."/>
            <person name="Birren B."/>
        </authorList>
    </citation>
    <scope>NUCLEOTIDE SEQUENCE [LARGE SCALE GENOMIC DNA]</scope>
    <source>
        <strain evidence="1 2">VS20</strain>
    </source>
</reference>
<evidence type="ECO:0000313" key="1">
    <source>
        <dbReference type="EMBL" id="EQC31168.1"/>
    </source>
</evidence>
<proteinExistence type="predicted"/>
<name>T0RFV5_SAPDV</name>
<dbReference type="GeneID" id="19951822"/>
<dbReference type="EMBL" id="JH767170">
    <property type="protein sequence ID" value="EQC31168.1"/>
    <property type="molecule type" value="Genomic_DNA"/>
</dbReference>
<dbReference type="RefSeq" id="XP_008615341.1">
    <property type="nucleotide sequence ID" value="XM_008617119.1"/>
</dbReference>